<name>A0A183DIK0_9BILA</name>
<sequence length="111" mass="12335">LGNATEESVFTWQVNSSDLDSLMQNGKCGDGSANTTSFLVRLHCWTEQASGVLFFQRDRRDKGNLHSSKHFKNEPQLMFRTSLSLSDGETRTFGAAVPNVNRGLQILLNVT</sequence>
<dbReference type="AlphaFoldDB" id="A0A183DIK0"/>
<protein>
    <submittedName>
        <fullName evidence="1">CUB domain-containing protein</fullName>
    </submittedName>
</protein>
<organism evidence="1">
    <name type="scientific">Gongylonema pulchrum</name>
    <dbReference type="NCBI Taxonomy" id="637853"/>
    <lineage>
        <taxon>Eukaryota</taxon>
        <taxon>Metazoa</taxon>
        <taxon>Ecdysozoa</taxon>
        <taxon>Nematoda</taxon>
        <taxon>Chromadorea</taxon>
        <taxon>Rhabditida</taxon>
        <taxon>Spirurina</taxon>
        <taxon>Spiruromorpha</taxon>
        <taxon>Spiruroidea</taxon>
        <taxon>Gongylonematidae</taxon>
        <taxon>Gongylonema</taxon>
    </lineage>
</organism>
<accession>A0A183DIK0</accession>
<proteinExistence type="predicted"/>
<evidence type="ECO:0000313" key="1">
    <source>
        <dbReference type="WBParaSite" id="GPUH_0000855101-mRNA-1"/>
    </source>
</evidence>
<dbReference type="WBParaSite" id="GPUH_0000855101-mRNA-1">
    <property type="protein sequence ID" value="GPUH_0000855101-mRNA-1"/>
    <property type="gene ID" value="GPUH_0000855101"/>
</dbReference>
<reference evidence="1" key="1">
    <citation type="submission" date="2016-06" db="UniProtKB">
        <authorList>
            <consortium name="WormBaseParasite"/>
        </authorList>
    </citation>
    <scope>IDENTIFICATION</scope>
</reference>